<dbReference type="EMBL" id="REGN01010958">
    <property type="protein sequence ID" value="RMZ98137.1"/>
    <property type="molecule type" value="Genomic_DNA"/>
</dbReference>
<dbReference type="Proteomes" id="UP000276133">
    <property type="component" value="Unassembled WGS sequence"/>
</dbReference>
<dbReference type="AlphaFoldDB" id="A0A3M7PHJ1"/>
<accession>A0A3M7PHJ1</accession>
<reference evidence="1 2" key="1">
    <citation type="journal article" date="2018" name="Sci. Rep.">
        <title>Genomic signatures of local adaptation to the degree of environmental predictability in rotifers.</title>
        <authorList>
            <person name="Franch-Gras L."/>
            <person name="Hahn C."/>
            <person name="Garcia-Roger E.M."/>
            <person name="Carmona M.J."/>
            <person name="Serra M."/>
            <person name="Gomez A."/>
        </authorList>
    </citation>
    <scope>NUCLEOTIDE SEQUENCE [LARGE SCALE GENOMIC DNA]</scope>
    <source>
        <strain evidence="1">HYR1</strain>
    </source>
</reference>
<name>A0A3M7PHJ1_BRAPC</name>
<organism evidence="1 2">
    <name type="scientific">Brachionus plicatilis</name>
    <name type="common">Marine rotifer</name>
    <name type="synonym">Brachionus muelleri</name>
    <dbReference type="NCBI Taxonomy" id="10195"/>
    <lineage>
        <taxon>Eukaryota</taxon>
        <taxon>Metazoa</taxon>
        <taxon>Spiralia</taxon>
        <taxon>Gnathifera</taxon>
        <taxon>Rotifera</taxon>
        <taxon>Eurotatoria</taxon>
        <taxon>Monogononta</taxon>
        <taxon>Pseudotrocha</taxon>
        <taxon>Ploima</taxon>
        <taxon>Brachionidae</taxon>
        <taxon>Brachionus</taxon>
    </lineage>
</organism>
<protein>
    <submittedName>
        <fullName evidence="1">Uncharacterized protein</fullName>
    </submittedName>
</protein>
<gene>
    <name evidence="1" type="ORF">BpHYR1_033781</name>
</gene>
<sequence>MTVTHSISKNENIVFDLADLTIDFETDDQIVQIEAFKTSSNDAIIQSGDSDKYGRLTWVSVGYPKIVDFTRNSSIFNSNGFFIKVELLNGELRDKFCQMILQKYKIKVEPAQITRVYEIKNKIQTVIFGMGLVVCFYSNKQTSRYYIWRSELRMEGSFGSFNPDIDISISLL</sequence>
<comment type="caution">
    <text evidence="1">The sequence shown here is derived from an EMBL/GenBank/DDBJ whole genome shotgun (WGS) entry which is preliminary data.</text>
</comment>
<dbReference type="OrthoDB" id="10197063at2759"/>
<keyword evidence="2" id="KW-1185">Reference proteome</keyword>
<evidence type="ECO:0000313" key="1">
    <source>
        <dbReference type="EMBL" id="RMZ98137.1"/>
    </source>
</evidence>
<evidence type="ECO:0000313" key="2">
    <source>
        <dbReference type="Proteomes" id="UP000276133"/>
    </source>
</evidence>
<proteinExistence type="predicted"/>